<dbReference type="Proteomes" id="UP000269097">
    <property type="component" value="Chromosome"/>
</dbReference>
<dbReference type="SUPFAM" id="SSF53850">
    <property type="entry name" value="Periplasmic binding protein-like II"/>
    <property type="match status" value="1"/>
</dbReference>
<feature type="region of interest" description="Disordered" evidence="1">
    <location>
        <begin position="25"/>
        <end position="59"/>
    </location>
</feature>
<dbReference type="EMBL" id="CP033433">
    <property type="protein sequence ID" value="AYQ75209.1"/>
    <property type="molecule type" value="Genomic_DNA"/>
</dbReference>
<dbReference type="PROSITE" id="PS51257">
    <property type="entry name" value="PROKAR_LIPOPROTEIN"/>
    <property type="match status" value="1"/>
</dbReference>
<dbReference type="InterPro" id="IPR050490">
    <property type="entry name" value="Bact_solute-bd_prot1"/>
</dbReference>
<feature type="chain" id="PRO_5039296457" evidence="2">
    <location>
        <begin position="25"/>
        <end position="459"/>
    </location>
</feature>
<dbReference type="Pfam" id="PF01547">
    <property type="entry name" value="SBP_bac_1"/>
    <property type="match status" value="1"/>
</dbReference>
<dbReference type="PANTHER" id="PTHR43649:SF14">
    <property type="entry name" value="BLR3389 PROTEIN"/>
    <property type="match status" value="1"/>
</dbReference>
<keyword evidence="4" id="KW-1185">Reference proteome</keyword>
<feature type="signal peptide" evidence="2">
    <location>
        <begin position="1"/>
        <end position="24"/>
    </location>
</feature>
<dbReference type="Gene3D" id="3.40.190.10">
    <property type="entry name" value="Periplasmic binding protein-like II"/>
    <property type="match status" value="2"/>
</dbReference>
<dbReference type="PANTHER" id="PTHR43649">
    <property type="entry name" value="ARABINOSE-BINDING PROTEIN-RELATED"/>
    <property type="match status" value="1"/>
</dbReference>
<sequence length="459" mass="49670">MKTSKKIFAGVLAGVLAVSLAACGKSNNDSASSSDASSPAASPSASASAQASEPSKENITITFQNIYPDPTDPKYKMIRKLTDQYHKDHPNITIELDSLNTDQQKLKLKTQAASKEVPDITVVNPAAQMQPFVDADLFEPLNDMVQKNGLKDTFQAGLLDFYTFNGNLYALPDGNNVALIYYNKSLFQQAGIANPPATFEELVADVKTLKAKGITPIAIGEKDSWTGSFFFMNILLRTNNGPGFLKDVLAGTKKFDDPAFLDAVNAFEDLVQAKAFQEGAPSFDYNAGENLFKTGKAAMYFMGSWATGGIETSDVSKNGNVGVFKFPTVNGKGDPNQFMLAPGSAFAVSKNSKHKQETLDFLNYFMLNYPKELFTTKGAVGLGQNVEGDFKAAGYSDMAMEVLGMFKQVNGGDLAFDNTMNPGTAQAHLTSIQNLFVAKKDAKEVAKEHQDAFDQNNKK</sequence>
<dbReference type="InterPro" id="IPR006059">
    <property type="entry name" value="SBP"/>
</dbReference>
<dbReference type="AlphaFoldDB" id="A0A3G3K608"/>
<reference evidence="3 4" key="1">
    <citation type="submission" date="2018-10" db="EMBL/GenBank/DDBJ databases">
        <title>Genome Sequence of Cohnella sp.</title>
        <authorList>
            <person name="Srinivasan S."/>
            <person name="Kim M.K."/>
        </authorList>
    </citation>
    <scope>NUCLEOTIDE SEQUENCE [LARGE SCALE GENOMIC DNA]</scope>
    <source>
        <strain evidence="3 4">18JY8-7</strain>
    </source>
</reference>
<proteinExistence type="predicted"/>
<evidence type="ECO:0000256" key="1">
    <source>
        <dbReference type="SAM" id="MobiDB-lite"/>
    </source>
</evidence>
<gene>
    <name evidence="3" type="ORF">EAV92_23260</name>
</gene>
<name>A0A3G3K608_9BACL</name>
<evidence type="ECO:0000313" key="3">
    <source>
        <dbReference type="EMBL" id="AYQ75209.1"/>
    </source>
</evidence>
<protein>
    <submittedName>
        <fullName evidence="3">Extracellular solute-binding protein</fullName>
    </submittedName>
</protein>
<evidence type="ECO:0000313" key="4">
    <source>
        <dbReference type="Proteomes" id="UP000269097"/>
    </source>
</evidence>
<keyword evidence="2" id="KW-0732">Signal</keyword>
<feature type="compositionally biased region" description="Low complexity" evidence="1">
    <location>
        <begin position="25"/>
        <end position="53"/>
    </location>
</feature>
<organism evidence="3 4">
    <name type="scientific">Cohnella candidum</name>
    <dbReference type="NCBI Taxonomy" id="2674991"/>
    <lineage>
        <taxon>Bacteria</taxon>
        <taxon>Bacillati</taxon>
        <taxon>Bacillota</taxon>
        <taxon>Bacilli</taxon>
        <taxon>Bacillales</taxon>
        <taxon>Paenibacillaceae</taxon>
        <taxon>Cohnella</taxon>
    </lineage>
</organism>
<dbReference type="RefSeq" id="WP_123043290.1">
    <property type="nucleotide sequence ID" value="NZ_CP033433.1"/>
</dbReference>
<dbReference type="KEGG" id="coh:EAV92_23260"/>
<evidence type="ECO:0000256" key="2">
    <source>
        <dbReference type="SAM" id="SignalP"/>
    </source>
</evidence>
<accession>A0A3G3K608</accession>